<dbReference type="Pfam" id="PF23925">
    <property type="entry name" value="A-sol_ELP1"/>
    <property type="match status" value="1"/>
</dbReference>
<dbReference type="InterPro" id="IPR056165">
    <property type="entry name" value="Beta-prop_ELP1_2nd"/>
</dbReference>
<dbReference type="Pfam" id="PF23797">
    <property type="entry name" value="Beta-prop_ELP1_2nd"/>
    <property type="match status" value="1"/>
</dbReference>
<keyword evidence="13" id="KW-1185">Reference proteome</keyword>
<comment type="pathway">
    <text evidence="1">tRNA modification; 5-methoxycarbonylmethyl-2-thiouridine-tRNA biosynthesis.</text>
</comment>
<evidence type="ECO:0000256" key="1">
    <source>
        <dbReference type="ARBA" id="ARBA00005043"/>
    </source>
</evidence>
<evidence type="ECO:0000259" key="9">
    <source>
        <dbReference type="Pfam" id="PF23878"/>
    </source>
</evidence>
<feature type="region of interest" description="Disordered" evidence="6">
    <location>
        <begin position="1303"/>
        <end position="1323"/>
    </location>
</feature>
<organism evidence="12 13">
    <name type="scientific">Powellomyces hirtus</name>
    <dbReference type="NCBI Taxonomy" id="109895"/>
    <lineage>
        <taxon>Eukaryota</taxon>
        <taxon>Fungi</taxon>
        <taxon>Fungi incertae sedis</taxon>
        <taxon>Chytridiomycota</taxon>
        <taxon>Chytridiomycota incertae sedis</taxon>
        <taxon>Chytridiomycetes</taxon>
        <taxon>Spizellomycetales</taxon>
        <taxon>Powellomycetaceae</taxon>
        <taxon>Powellomyces</taxon>
    </lineage>
</organism>
<evidence type="ECO:0000256" key="5">
    <source>
        <dbReference type="PIRNR" id="PIRNR017233"/>
    </source>
</evidence>
<dbReference type="InterPro" id="IPR056167">
    <property type="entry name" value="A-sol_ELP1"/>
</dbReference>
<comment type="function">
    <text evidence="5">Component of the elongator complex which is required for multiple tRNA modifications, including mcm5U (5-methoxycarbonylmethyl uridine), mcm5s2U (5-methoxycarbonylmethyl-2-thiouridine), and ncm5U (5-carbamoylmethyl uridine). The elongator complex catalyzes formation of carboxymethyluridine in the wobble base at position 34 in tRNAs.</text>
</comment>
<feature type="domain" description="ELP1 alpha-solenoid" evidence="10">
    <location>
        <begin position="709"/>
        <end position="925"/>
    </location>
</feature>
<dbReference type="GO" id="GO:0033588">
    <property type="term" value="C:elongator holoenzyme complex"/>
    <property type="evidence" value="ECO:0007669"/>
    <property type="project" value="InterPro"/>
</dbReference>
<feature type="compositionally biased region" description="Basic residues" evidence="6">
    <location>
        <begin position="1202"/>
        <end position="1212"/>
    </location>
</feature>
<dbReference type="GO" id="GO:0005829">
    <property type="term" value="C:cytosol"/>
    <property type="evidence" value="ECO:0007669"/>
    <property type="project" value="TreeGrafter"/>
</dbReference>
<dbReference type="STRING" id="109895.A0A507EE61"/>
<dbReference type="SUPFAM" id="SSF82171">
    <property type="entry name" value="DPP6 N-terminal domain-like"/>
    <property type="match status" value="1"/>
</dbReference>
<dbReference type="GO" id="GO:0002926">
    <property type="term" value="P:tRNA wobble base 5-methoxycarbonylmethyl-2-thiouridinylation"/>
    <property type="evidence" value="ECO:0007669"/>
    <property type="project" value="TreeGrafter"/>
</dbReference>
<keyword evidence="3 5" id="KW-0963">Cytoplasm</keyword>
<comment type="similarity">
    <text evidence="2 5">Belongs to the ELP1/IKA1 family.</text>
</comment>
<proteinExistence type="inferred from homology"/>
<dbReference type="InterPro" id="IPR056164">
    <property type="entry name" value="Beta-prop_ELP1_1st"/>
</dbReference>
<dbReference type="EMBL" id="QEAQ01000004">
    <property type="protein sequence ID" value="TPX62124.1"/>
    <property type="molecule type" value="Genomic_DNA"/>
</dbReference>
<dbReference type="InterPro" id="IPR006849">
    <property type="entry name" value="Elp1"/>
</dbReference>
<evidence type="ECO:0000256" key="4">
    <source>
        <dbReference type="ARBA" id="ARBA00022694"/>
    </source>
</evidence>
<dbReference type="Proteomes" id="UP000318582">
    <property type="component" value="Unassembled WGS sequence"/>
</dbReference>
<reference evidence="12 13" key="1">
    <citation type="journal article" date="2019" name="Sci. Rep.">
        <title>Comparative genomics of chytrid fungi reveal insights into the obligate biotrophic and pathogenic lifestyle of Synchytrium endobioticum.</title>
        <authorList>
            <person name="van de Vossenberg B.T.L.H."/>
            <person name="Warris S."/>
            <person name="Nguyen H.D.T."/>
            <person name="van Gent-Pelzer M.P.E."/>
            <person name="Joly D.L."/>
            <person name="van de Geest H.C."/>
            <person name="Bonants P.J.M."/>
            <person name="Smith D.S."/>
            <person name="Levesque C.A."/>
            <person name="van der Lee T.A.J."/>
        </authorList>
    </citation>
    <scope>NUCLEOTIDE SEQUENCE [LARGE SCALE GENOMIC DNA]</scope>
    <source>
        <strain evidence="12 13">CBS 809.83</strain>
    </source>
</reference>
<evidence type="ECO:0000259" key="8">
    <source>
        <dbReference type="Pfam" id="PF23797"/>
    </source>
</evidence>
<dbReference type="Pfam" id="PF04762">
    <property type="entry name" value="Beta-prop_ELP1_1st"/>
    <property type="match status" value="1"/>
</dbReference>
<name>A0A507EE61_9FUNG</name>
<dbReference type="PANTHER" id="PTHR12747:SF0">
    <property type="entry name" value="ELONGATOR COMPLEX PROTEIN 1"/>
    <property type="match status" value="1"/>
</dbReference>
<evidence type="ECO:0000313" key="12">
    <source>
        <dbReference type="EMBL" id="TPX62124.1"/>
    </source>
</evidence>
<keyword evidence="5" id="KW-0539">Nucleus</keyword>
<dbReference type="PANTHER" id="PTHR12747">
    <property type="entry name" value="ELONGATOR COMPLEX PROTEIN 1"/>
    <property type="match status" value="1"/>
</dbReference>
<dbReference type="GO" id="GO:0005634">
    <property type="term" value="C:nucleus"/>
    <property type="evidence" value="ECO:0007669"/>
    <property type="project" value="UniProtKB-SubCell"/>
</dbReference>
<evidence type="ECO:0000256" key="6">
    <source>
        <dbReference type="SAM" id="MobiDB-lite"/>
    </source>
</evidence>
<evidence type="ECO:0000259" key="11">
    <source>
        <dbReference type="Pfam" id="PF23936"/>
    </source>
</evidence>
<feature type="domain" description="ELP1 N-terminal second beta-propeller" evidence="8">
    <location>
        <begin position="403"/>
        <end position="685"/>
    </location>
</feature>
<evidence type="ECO:0000256" key="3">
    <source>
        <dbReference type="ARBA" id="ARBA00022490"/>
    </source>
</evidence>
<evidence type="ECO:0000313" key="13">
    <source>
        <dbReference type="Proteomes" id="UP000318582"/>
    </source>
</evidence>
<dbReference type="InterPro" id="IPR056166">
    <property type="entry name" value="TPR_ELP1"/>
</dbReference>
<evidence type="ECO:0000259" key="7">
    <source>
        <dbReference type="Pfam" id="PF04762"/>
    </source>
</evidence>
<accession>A0A507EE61</accession>
<protein>
    <recommendedName>
        <fullName evidence="5">Elongator complex protein 1</fullName>
    </recommendedName>
</protein>
<dbReference type="Pfam" id="PF23878">
    <property type="entry name" value="TPR_ELP1"/>
    <property type="match status" value="1"/>
</dbReference>
<keyword evidence="4" id="KW-0819">tRNA processing</keyword>
<feature type="domain" description="ELP1 TPR" evidence="9">
    <location>
        <begin position="932"/>
        <end position="1095"/>
    </location>
</feature>
<feature type="region of interest" description="Disordered" evidence="6">
    <location>
        <begin position="1187"/>
        <end position="1218"/>
    </location>
</feature>
<comment type="caution">
    <text evidence="12">The sequence shown here is derived from an EMBL/GenBank/DDBJ whole genome shotgun (WGS) entry which is preliminary data.</text>
</comment>
<sequence length="1334" mass="147295">MRSLQLLNESRTALFPAGLVESSGRSLATVDPESATVYCSVGSREQSTVYSVNSDNIATEVACFPDGINETAAPYQVVGLQYLPESQALCVALTGGDIVLIQTEDGGAGPRGSQEVVGTVDSGILCIEWSPDHELVIIVTGTGTLLEMTKDFDVITEVPIHVSSTGEAAQVNVGWGRKETQFHGSEGKQAALAAPAAATVGKMLADSDDLRPRISWRGDGSLFACSAVDPNGEKRVVRMYDRECVLQYTSEPVPLLEHALAWRPSGNLIASSQRLPHRHDIVFFEKNGLRHGEFTLRDKNAVVVEALWNIDSSVLAIWLMYPEAETVSSVVQLWTVMNYHWYLKQEIRPTTAGDPISGVNWDPENALRLHIMTRGGSYQRMEFCSDHFISTVLAPDNPATVAVVDGASVLLTPFRHLNVPPPMSAHKVTLPAPAAHVAFGPGTAGDDFAVLLCDASVHFYKSGSATKPVKAPKPLGSFSLADDSQVTYRQLVYVNATTVAALAYNENTNEDAVATITFDAESHKITGTHTVRFDEYSHVRSLSRLQYNVPLSTLFAQAADGRIAEIPLANDAAPSSTTLNLHAGLPTMCPWISAIDLPTTPASTTRERVYLGLSRRNKLYANSTLISSDCTSFHVHNDFLILTTFTHTARFISLNVPLSEFKLVDTSASPFDEHVRRVERGSKIVIAVPSDTSLVLQMPRGNLETVYPRALVLAAVRRAISNVDYRTAFVLCRKHRIDLNFLVDCDRQGFEKNVETFVSMVDDPDYLNLFISSLRDEDVTITMYTGMGKPAAVTAAAMAANPQQPISAWELKKLGEVEGKTNAICDIFRTALQTVSETRYTHSILTTDVKKSPPDLETAMRRILTLKTTESSEVADSALKYVIFLADVDKLYDVALGMYDFPLTLMVAQHSQKDPREYLPFLSELQKLEQNYQRFRIDDHLGKRDKALAHLSVAGEQYYNDCLTYAAKHNIYKAAMNVFKSEPAKYRDVLALYADDLEQRSEHADAAMLYHMAGKMSQAMQQYRQAAMWQQCFAIAAELDIPTSQARSMAMELADELARRLQFRDAARVLVDHANDPARAIDVCVSGALWDEAARIAHLPQHNCKSLVDTVIRPRVTDAGDKTLEDIAEMSSEFDKRTDRLRRFREEKARLANLVANNEEGHDPALDNIDMFSDTTSMATTRITGQTGLSSVGTRSTTRTARTARAKRKQERKRATGRDKAYENEYLIGMLRKLVHRTNSMRADVLALIRALVLYTQEDKARAVQVAFKQLITKIEEGLPEIFSQPIAALETAEEFKQRIMDSGGDPALAQGPVTNSEPPPVLSDEPYGITILE</sequence>
<evidence type="ECO:0000259" key="10">
    <source>
        <dbReference type="Pfam" id="PF23925"/>
    </source>
</evidence>
<feature type="domain" description="ELP1 three-helical bundle" evidence="11">
    <location>
        <begin position="1107"/>
        <end position="1282"/>
    </location>
</feature>
<evidence type="ECO:0000256" key="2">
    <source>
        <dbReference type="ARBA" id="ARBA00006086"/>
    </source>
</evidence>
<gene>
    <name evidence="12" type="ORF">PhCBS80983_g00665</name>
</gene>
<feature type="domain" description="ELP1 first N-terminal beta-propeller" evidence="7">
    <location>
        <begin position="1"/>
        <end position="364"/>
    </location>
</feature>
<dbReference type="InterPro" id="IPR056169">
    <property type="entry name" value="HB_ELP1"/>
</dbReference>
<dbReference type="UniPathway" id="UPA00988"/>
<dbReference type="GO" id="GO:0000049">
    <property type="term" value="F:tRNA binding"/>
    <property type="evidence" value="ECO:0007669"/>
    <property type="project" value="TreeGrafter"/>
</dbReference>
<dbReference type="PIRSF" id="PIRSF017233">
    <property type="entry name" value="IKAP"/>
    <property type="match status" value="1"/>
</dbReference>
<dbReference type="Pfam" id="PF23936">
    <property type="entry name" value="HB_ELP1"/>
    <property type="match status" value="1"/>
</dbReference>
<comment type="subcellular location">
    <subcellularLocation>
        <location evidence="5">Cytoplasm</location>
    </subcellularLocation>
    <subcellularLocation>
        <location evidence="5">Nucleus</location>
    </subcellularLocation>
</comment>